<evidence type="ECO:0000313" key="1">
    <source>
        <dbReference type="EMBL" id="MBC2769517.1"/>
    </source>
</evidence>
<dbReference type="SUPFAM" id="SSF48452">
    <property type="entry name" value="TPR-like"/>
    <property type="match status" value="1"/>
</dbReference>
<dbReference type="InterPro" id="IPR011990">
    <property type="entry name" value="TPR-like_helical_dom_sf"/>
</dbReference>
<protein>
    <submittedName>
        <fullName evidence="1">DUF924 domain-containing protein</fullName>
    </submittedName>
</protein>
<reference evidence="1 2" key="1">
    <citation type="submission" date="2020-08" db="EMBL/GenBank/DDBJ databases">
        <title>Paraeoetvoesia sp. YC-7-48 draft genome sequence.</title>
        <authorList>
            <person name="Yao L."/>
        </authorList>
    </citation>
    <scope>NUCLEOTIDE SEQUENCE [LARGE SCALE GENOMIC DNA]</scope>
    <source>
        <strain evidence="2">YC-7-48</strain>
    </source>
</reference>
<name>A0A842HMI1_9BURK</name>
<keyword evidence="2" id="KW-1185">Reference proteome</keyword>
<dbReference type="AlphaFoldDB" id="A0A842HMI1"/>
<sequence>MPTRPNAPCSPEDVLRFWFDELGPKHWFDKSPELDARIKTRFEVTHQAAAQGECFGWRATPQGRLAEIIVLDQFPRNMFRDQAKAFATDALALVLAQEAVACGADRAINPPDLAFLYMPYMHSESLIIHDDAMRLFNRPGLEGNYEFEIKHKVILEKFGRYPHRNAALGRTSTPEEITFLKQPGSGF</sequence>
<dbReference type="Proteomes" id="UP000545386">
    <property type="component" value="Unassembled WGS sequence"/>
</dbReference>
<dbReference type="Gene3D" id="1.25.40.10">
    <property type="entry name" value="Tetratricopeptide repeat domain"/>
    <property type="match status" value="1"/>
</dbReference>
<dbReference type="Gene3D" id="1.20.58.320">
    <property type="entry name" value="TPR-like"/>
    <property type="match status" value="1"/>
</dbReference>
<accession>A0A842HMI1</accession>
<gene>
    <name evidence="1" type="ORF">GTU67_06265</name>
</gene>
<dbReference type="InterPro" id="IPR010323">
    <property type="entry name" value="DUF924"/>
</dbReference>
<evidence type="ECO:0000313" key="2">
    <source>
        <dbReference type="Proteomes" id="UP000545386"/>
    </source>
</evidence>
<dbReference type="Pfam" id="PF06041">
    <property type="entry name" value="DUF924"/>
    <property type="match status" value="1"/>
</dbReference>
<comment type="caution">
    <text evidence="1">The sequence shown here is derived from an EMBL/GenBank/DDBJ whole genome shotgun (WGS) entry which is preliminary data.</text>
</comment>
<dbReference type="RefSeq" id="WP_185779235.1">
    <property type="nucleotide sequence ID" value="NZ_JACJUU010000003.1"/>
</dbReference>
<proteinExistence type="predicted"/>
<dbReference type="EMBL" id="JACJUU010000003">
    <property type="protein sequence ID" value="MBC2769517.1"/>
    <property type="molecule type" value="Genomic_DNA"/>
</dbReference>
<organism evidence="1 2">
    <name type="scientific">Pusillimonas minor</name>
    <dbReference type="NCBI Taxonomy" id="2697024"/>
    <lineage>
        <taxon>Bacteria</taxon>
        <taxon>Pseudomonadati</taxon>
        <taxon>Pseudomonadota</taxon>
        <taxon>Betaproteobacteria</taxon>
        <taxon>Burkholderiales</taxon>
        <taxon>Alcaligenaceae</taxon>
        <taxon>Pusillimonas</taxon>
    </lineage>
</organism>